<reference evidence="1" key="1">
    <citation type="submission" date="2020-03" db="EMBL/GenBank/DDBJ databases">
        <title>The deep terrestrial virosphere.</title>
        <authorList>
            <person name="Holmfeldt K."/>
            <person name="Nilsson E."/>
            <person name="Simone D."/>
            <person name="Lopez-Fernandez M."/>
            <person name="Wu X."/>
            <person name="de Brujin I."/>
            <person name="Lundin D."/>
            <person name="Andersson A."/>
            <person name="Bertilsson S."/>
            <person name="Dopson M."/>
        </authorList>
    </citation>
    <scope>NUCLEOTIDE SEQUENCE</scope>
    <source>
        <strain evidence="1">MM415B01966</strain>
    </source>
</reference>
<name>A0A6M3IF03_9ZZZZ</name>
<dbReference type="AlphaFoldDB" id="A0A6M3IF03"/>
<proteinExistence type="predicted"/>
<sequence length="72" mass="8637">MMTNYRFKGEFNWYGETYTMWTTAINEDKAFNNMITRLAGTVKRSRRSVANYFNGQIDNYFITKKEEVKNET</sequence>
<gene>
    <name evidence="1" type="ORF">MM415B01966_0012</name>
</gene>
<organism evidence="1">
    <name type="scientific">viral metagenome</name>
    <dbReference type="NCBI Taxonomy" id="1070528"/>
    <lineage>
        <taxon>unclassified sequences</taxon>
        <taxon>metagenomes</taxon>
        <taxon>organismal metagenomes</taxon>
    </lineage>
</organism>
<protein>
    <submittedName>
        <fullName evidence="1">Uncharacterized protein</fullName>
    </submittedName>
</protein>
<dbReference type="EMBL" id="MT141190">
    <property type="protein sequence ID" value="QJA55933.1"/>
    <property type="molecule type" value="Genomic_DNA"/>
</dbReference>
<evidence type="ECO:0000313" key="1">
    <source>
        <dbReference type="EMBL" id="QJA55933.1"/>
    </source>
</evidence>
<accession>A0A6M3IF03</accession>